<gene>
    <name evidence="1" type="ORF">CROQUDRAFT_49916</name>
</gene>
<name>A0A9P6NET9_9BASI</name>
<dbReference type="AlphaFoldDB" id="A0A9P6NET9"/>
<accession>A0A9P6NET9</accession>
<sequence>IWFGIYHLFFKFLNWFWVPINQTNSIRSNPNQRNNYSRWLNFHSKKIGLNKKSFVCCIILLLIGIYELIKKNHTLEQEEGIRGKKIRQNDEIIKKPFDYLFYQNLLPDSLDDKTSLKLNGKWIKPRIQSQFGLDRGNINQDVTAIILNWNRLDNLIVIVTHLCRYDFFNSIMIWNNNYNNRLKKEDFVKTECPDHKLLIVNSPTNLYFFSRYLACIQSITKFCFFQDDDNIVIPIRTMYKSFLINQNTLNKVIVQADPIYNVMYNWEWCFKDVENRLKTCFAWLGHGSFISKETVQRFLNLVSTISIKADSLALADNFFSTSFNQKPLIIVSNRIHSLPSPSNGFSDGDKGLERNRIYIQKGVEELSKILTSSSPKFDNLLPNVNEEKEKEIIKYIRSTNSLDTYSFITNVENFPTELPINWSTYNNSINLSDWENQLGRTGKRLNNQKLKKGKRIKERNGIWGIGEKWVIRFPYSAAVDQDLETAWRSIDAISKDDFIGINFIDEIPLPIQKLTINLMIDNSFEMLNEISIEILIDDYSRWIPVSSTGFICTPINRKSNLSPFPDLEELSERARIKLDQWKTNKSRFGLYENFKRWIFGDIVEQEDEEDDEDEEEEELMKLIDEDQDHEIIQTSNCSSIILINESDVVELNGFFGLRLVSLVDQSFGWTVWDINLSMD</sequence>
<dbReference type="EMBL" id="MU167340">
    <property type="protein sequence ID" value="KAG0142713.1"/>
    <property type="molecule type" value="Genomic_DNA"/>
</dbReference>
<feature type="non-terminal residue" evidence="1">
    <location>
        <position position="1"/>
    </location>
</feature>
<organism evidence="1 2">
    <name type="scientific">Cronartium quercuum f. sp. fusiforme G11</name>
    <dbReference type="NCBI Taxonomy" id="708437"/>
    <lineage>
        <taxon>Eukaryota</taxon>
        <taxon>Fungi</taxon>
        <taxon>Dikarya</taxon>
        <taxon>Basidiomycota</taxon>
        <taxon>Pucciniomycotina</taxon>
        <taxon>Pucciniomycetes</taxon>
        <taxon>Pucciniales</taxon>
        <taxon>Coleosporiaceae</taxon>
        <taxon>Cronartium</taxon>
    </lineage>
</organism>
<reference evidence="1" key="1">
    <citation type="submission" date="2013-11" db="EMBL/GenBank/DDBJ databases">
        <title>Genome sequence of the fusiform rust pathogen reveals effectors for host alternation and coevolution with pine.</title>
        <authorList>
            <consortium name="DOE Joint Genome Institute"/>
            <person name="Smith K."/>
            <person name="Pendleton A."/>
            <person name="Kubisiak T."/>
            <person name="Anderson C."/>
            <person name="Salamov A."/>
            <person name="Aerts A."/>
            <person name="Riley R."/>
            <person name="Clum A."/>
            <person name="Lindquist E."/>
            <person name="Ence D."/>
            <person name="Campbell M."/>
            <person name="Kronenberg Z."/>
            <person name="Feau N."/>
            <person name="Dhillon B."/>
            <person name="Hamelin R."/>
            <person name="Burleigh J."/>
            <person name="Smith J."/>
            <person name="Yandell M."/>
            <person name="Nelson C."/>
            <person name="Grigoriev I."/>
            <person name="Davis J."/>
        </authorList>
    </citation>
    <scope>NUCLEOTIDE SEQUENCE</scope>
    <source>
        <strain evidence="1">G11</strain>
    </source>
</reference>
<evidence type="ECO:0000313" key="2">
    <source>
        <dbReference type="Proteomes" id="UP000886653"/>
    </source>
</evidence>
<keyword evidence="2" id="KW-1185">Reference proteome</keyword>
<comment type="caution">
    <text evidence="1">The sequence shown here is derived from an EMBL/GenBank/DDBJ whole genome shotgun (WGS) entry which is preliminary data.</text>
</comment>
<dbReference type="OrthoDB" id="1684102at2759"/>
<proteinExistence type="predicted"/>
<evidence type="ECO:0000313" key="1">
    <source>
        <dbReference type="EMBL" id="KAG0142713.1"/>
    </source>
</evidence>
<protein>
    <submittedName>
        <fullName evidence="1">Uncharacterized protein</fullName>
    </submittedName>
</protein>
<dbReference type="Proteomes" id="UP000886653">
    <property type="component" value="Unassembled WGS sequence"/>
</dbReference>